<dbReference type="Pfam" id="PF22022">
    <property type="entry name" value="Phage_int_M"/>
    <property type="match status" value="1"/>
</dbReference>
<dbReference type="Gene3D" id="3.30.160.390">
    <property type="entry name" value="Integrase, DNA-binding domain"/>
    <property type="match status" value="1"/>
</dbReference>
<comment type="caution">
    <text evidence="8">The sequence shown here is derived from an EMBL/GenBank/DDBJ whole genome shotgun (WGS) entry which is preliminary data.</text>
</comment>
<gene>
    <name evidence="8" type="ORF">QWY20_01030</name>
</gene>
<organism evidence="8 9">
    <name type="scientific">Alkalimonas cellulosilytica</name>
    <dbReference type="NCBI Taxonomy" id="3058395"/>
    <lineage>
        <taxon>Bacteria</taxon>
        <taxon>Pseudomonadati</taxon>
        <taxon>Pseudomonadota</taxon>
        <taxon>Gammaproteobacteria</taxon>
        <taxon>Alkalimonas</taxon>
    </lineage>
</organism>
<name>A0ABU7J1Y8_9GAMM</name>
<protein>
    <submittedName>
        <fullName evidence="8">Integrase arm-type DNA-binding domain-containing protein</fullName>
    </submittedName>
</protein>
<evidence type="ECO:0000256" key="4">
    <source>
        <dbReference type="ARBA" id="ARBA00023172"/>
    </source>
</evidence>
<dbReference type="Gene3D" id="1.10.150.130">
    <property type="match status" value="1"/>
</dbReference>
<dbReference type="InterPro" id="IPR011010">
    <property type="entry name" value="DNA_brk_join_enz"/>
</dbReference>
<accession>A0ABU7J1Y8</accession>
<evidence type="ECO:0000313" key="8">
    <source>
        <dbReference type="EMBL" id="MEE2000020.1"/>
    </source>
</evidence>
<feature type="domain" description="Core-binding (CB)" evidence="7">
    <location>
        <begin position="98"/>
        <end position="179"/>
    </location>
</feature>
<dbReference type="RefSeq" id="WP_330127175.1">
    <property type="nucleotide sequence ID" value="NZ_JAUHLI010000001.1"/>
</dbReference>
<dbReference type="Proteomes" id="UP001336314">
    <property type="component" value="Unassembled WGS sequence"/>
</dbReference>
<proteinExistence type="inferred from homology"/>
<dbReference type="InterPro" id="IPR013762">
    <property type="entry name" value="Integrase-like_cat_sf"/>
</dbReference>
<dbReference type="PROSITE" id="PS51900">
    <property type="entry name" value="CB"/>
    <property type="match status" value="1"/>
</dbReference>
<dbReference type="SUPFAM" id="SSF56349">
    <property type="entry name" value="DNA breaking-rejoining enzymes"/>
    <property type="match status" value="1"/>
</dbReference>
<dbReference type="PANTHER" id="PTHR30629:SF2">
    <property type="entry name" value="PROPHAGE INTEGRASE INTS-RELATED"/>
    <property type="match status" value="1"/>
</dbReference>
<dbReference type="InterPro" id="IPR053876">
    <property type="entry name" value="Phage_int_M"/>
</dbReference>
<dbReference type="Pfam" id="PF13356">
    <property type="entry name" value="Arm-DNA-bind_3"/>
    <property type="match status" value="1"/>
</dbReference>
<dbReference type="PANTHER" id="PTHR30629">
    <property type="entry name" value="PROPHAGE INTEGRASE"/>
    <property type="match status" value="1"/>
</dbReference>
<evidence type="ECO:0000259" key="6">
    <source>
        <dbReference type="PROSITE" id="PS51898"/>
    </source>
</evidence>
<dbReference type="InterPro" id="IPR044068">
    <property type="entry name" value="CB"/>
</dbReference>
<keyword evidence="2" id="KW-0229">DNA integration</keyword>
<dbReference type="PROSITE" id="PS51898">
    <property type="entry name" value="TYR_RECOMBINASE"/>
    <property type="match status" value="1"/>
</dbReference>
<evidence type="ECO:0000313" key="9">
    <source>
        <dbReference type="Proteomes" id="UP001336314"/>
    </source>
</evidence>
<dbReference type="InterPro" id="IPR050808">
    <property type="entry name" value="Phage_Integrase"/>
</dbReference>
<reference evidence="8 9" key="1">
    <citation type="submission" date="2023-07" db="EMBL/GenBank/DDBJ databases">
        <title>Alkalimonas sp., MEB108 novel, alkaliphilic bacterium isolated from Lonar Lake, India.</title>
        <authorList>
            <person name="Joshi A."/>
            <person name="Thite S."/>
        </authorList>
    </citation>
    <scope>NUCLEOTIDE SEQUENCE [LARGE SCALE GENOMIC DNA]</scope>
    <source>
        <strain evidence="8 9">MEB108</strain>
    </source>
</reference>
<dbReference type="EMBL" id="JAUHLI010000001">
    <property type="protein sequence ID" value="MEE2000020.1"/>
    <property type="molecule type" value="Genomic_DNA"/>
</dbReference>
<keyword evidence="3 5" id="KW-0238">DNA-binding</keyword>
<evidence type="ECO:0000256" key="1">
    <source>
        <dbReference type="ARBA" id="ARBA00008857"/>
    </source>
</evidence>
<comment type="similarity">
    <text evidence="1">Belongs to the 'phage' integrase family.</text>
</comment>
<dbReference type="InterPro" id="IPR025166">
    <property type="entry name" value="Integrase_DNA_bind_dom"/>
</dbReference>
<dbReference type="CDD" id="cd00801">
    <property type="entry name" value="INT_P4_C"/>
    <property type="match status" value="1"/>
</dbReference>
<evidence type="ECO:0000256" key="2">
    <source>
        <dbReference type="ARBA" id="ARBA00022908"/>
    </source>
</evidence>
<keyword evidence="4" id="KW-0233">DNA recombination</keyword>
<dbReference type="Pfam" id="PF00589">
    <property type="entry name" value="Phage_integrase"/>
    <property type="match status" value="1"/>
</dbReference>
<evidence type="ECO:0000256" key="5">
    <source>
        <dbReference type="PROSITE-ProRule" id="PRU01248"/>
    </source>
</evidence>
<dbReference type="InterPro" id="IPR038488">
    <property type="entry name" value="Integrase_DNA-bd_sf"/>
</dbReference>
<dbReference type="Gene3D" id="1.10.443.10">
    <property type="entry name" value="Intergrase catalytic core"/>
    <property type="match status" value="1"/>
</dbReference>
<evidence type="ECO:0000259" key="7">
    <source>
        <dbReference type="PROSITE" id="PS51900"/>
    </source>
</evidence>
<feature type="domain" description="Tyr recombinase" evidence="6">
    <location>
        <begin position="202"/>
        <end position="385"/>
    </location>
</feature>
<dbReference type="InterPro" id="IPR010998">
    <property type="entry name" value="Integrase_recombinase_N"/>
</dbReference>
<dbReference type="GO" id="GO:0003677">
    <property type="term" value="F:DNA binding"/>
    <property type="evidence" value="ECO:0007669"/>
    <property type="project" value="UniProtKB-KW"/>
</dbReference>
<keyword evidence="9" id="KW-1185">Reference proteome</keyword>
<dbReference type="InterPro" id="IPR002104">
    <property type="entry name" value="Integrase_catalytic"/>
</dbReference>
<evidence type="ECO:0000256" key="3">
    <source>
        <dbReference type="ARBA" id="ARBA00023125"/>
    </source>
</evidence>
<sequence>MPLTVLQVEKAKPKEKNYKLTDEKGMFLLVTKAGGKYWRLKYRYDGKEKALAIGTYPDLSLKDAREIRDEARNKIAKGIDPSAEKQARKKASTLAAENSFESVALEWYQVRMSDKSDTHQTRTKSMLKTYLFPYIGRKPVHEITPMMMLDVLRKVEDKGIIETARRVKQTASQVFRYAVVTERAPHDPTSDLRGALKTPKKGHYSALTEPKQVARLMLAIDCFDGTYVVQAALKCSALWFCRPGELRHLKWSEVNWADNRIEIIAEKTHQEHIIPLSRQSREILESLQPVTGDSQYVFASPKTRSRPISENAIRSALRSMGFTNEEMTAHGFRATARTLLDEVLNYRVEWIEQQLAHSVKDANGRAYNRTKHLPQRFEMMQRWADYLDELRAAAVAGNVITAQFG</sequence>